<evidence type="ECO:0000256" key="10">
    <source>
        <dbReference type="ARBA" id="ARBA00023270"/>
    </source>
</evidence>
<dbReference type="EC" id="4.3.3.7" evidence="4 12"/>
<dbReference type="SUPFAM" id="SSF51569">
    <property type="entry name" value="Aldolase"/>
    <property type="match status" value="1"/>
</dbReference>
<keyword evidence="7 12" id="KW-0220">Diaminopimelate biosynthesis</keyword>
<evidence type="ECO:0000256" key="13">
    <source>
        <dbReference type="PIRNR" id="PIRNR001365"/>
    </source>
</evidence>
<evidence type="ECO:0000256" key="12">
    <source>
        <dbReference type="HAMAP-Rule" id="MF_00418"/>
    </source>
</evidence>
<protein>
    <recommendedName>
        <fullName evidence="4 12">4-hydroxy-tetrahydrodipicolinate synthase</fullName>
        <shortName evidence="12">HTPA synthase</shortName>
        <ecNumber evidence="4 12">4.3.3.7</ecNumber>
    </recommendedName>
</protein>
<evidence type="ECO:0000256" key="1">
    <source>
        <dbReference type="ARBA" id="ARBA00003294"/>
    </source>
</evidence>
<evidence type="ECO:0000313" key="14">
    <source>
        <dbReference type="EMBL" id="MDX8150072.1"/>
    </source>
</evidence>
<dbReference type="SMART" id="SM01130">
    <property type="entry name" value="DHDPS"/>
    <property type="match status" value="1"/>
</dbReference>
<dbReference type="NCBIfam" id="TIGR00674">
    <property type="entry name" value="dapA"/>
    <property type="match status" value="1"/>
</dbReference>
<dbReference type="EMBL" id="JAXAVX010000001">
    <property type="protein sequence ID" value="MDX8150072.1"/>
    <property type="molecule type" value="Genomic_DNA"/>
</dbReference>
<dbReference type="PANTHER" id="PTHR12128:SF66">
    <property type="entry name" value="4-HYDROXY-2-OXOGLUTARATE ALDOLASE, MITOCHONDRIAL"/>
    <property type="match status" value="1"/>
</dbReference>
<dbReference type="InterPro" id="IPR002220">
    <property type="entry name" value="DapA-like"/>
</dbReference>
<gene>
    <name evidence="12 14" type="primary">dapA</name>
    <name evidence="14" type="ORF">SK069_00575</name>
</gene>
<dbReference type="PRINTS" id="PR00146">
    <property type="entry name" value="DHPICSNTHASE"/>
</dbReference>
<evidence type="ECO:0000256" key="8">
    <source>
        <dbReference type="ARBA" id="ARBA00023154"/>
    </source>
</evidence>
<feature type="active site" description="Schiff-base intermediate with substrate" evidence="12">
    <location>
        <position position="163"/>
    </location>
</feature>
<comment type="pathway">
    <text evidence="2 12">Amino-acid biosynthesis; L-lysine biosynthesis via DAP pathway; (S)-tetrahydrodipicolinate from L-aspartate: step 3/4.</text>
</comment>
<evidence type="ECO:0000256" key="11">
    <source>
        <dbReference type="ARBA" id="ARBA00047836"/>
    </source>
</evidence>
<comment type="catalytic activity">
    <reaction evidence="11 12">
        <text>L-aspartate 4-semialdehyde + pyruvate = (2S,4S)-4-hydroxy-2,3,4,5-tetrahydrodipicolinate + H2O + H(+)</text>
        <dbReference type="Rhea" id="RHEA:34171"/>
        <dbReference type="ChEBI" id="CHEBI:15361"/>
        <dbReference type="ChEBI" id="CHEBI:15377"/>
        <dbReference type="ChEBI" id="CHEBI:15378"/>
        <dbReference type="ChEBI" id="CHEBI:67139"/>
        <dbReference type="ChEBI" id="CHEBI:537519"/>
        <dbReference type="EC" id="4.3.3.7"/>
    </reaction>
</comment>
<sequence length="283" mass="29485">MSGLGTIITAVVTPFDAQGRVDEASFVDLLAHLAASGSDGFVVAGTTGEGSTLSDEEHLALVELAIREKPAGTTIIANAGSNDTRHSIHLTERATELGADATLNVVGYYNRPNRAGIVAHYEAVSSATDKPIVLYNIPSRTTLNIDPELLAELAQIPHVDAVKQANSAELQLVDGLEVYAGNDDILARTLDLGGAGGILVASHLVGPQLAEMATATPERRAEIDATLRDLYAILGITVNPIPIKAALALAGRPVGGLRLPLVEADEDQRSEIARVLDGLGLLA</sequence>
<keyword evidence="5 12" id="KW-0963">Cytoplasm</keyword>
<accession>A0ABU4VE49</accession>
<keyword evidence="6 12" id="KW-0028">Amino-acid biosynthesis</keyword>
<comment type="caution">
    <text evidence="14">The sequence shown here is derived from an EMBL/GenBank/DDBJ whole genome shotgun (WGS) entry which is preliminary data.</text>
</comment>
<dbReference type="HAMAP" id="MF_00418">
    <property type="entry name" value="DapA"/>
    <property type="match status" value="1"/>
</dbReference>
<evidence type="ECO:0000256" key="2">
    <source>
        <dbReference type="ARBA" id="ARBA00005120"/>
    </source>
</evidence>
<dbReference type="Proteomes" id="UP001277761">
    <property type="component" value="Unassembled WGS sequence"/>
</dbReference>
<keyword evidence="15" id="KW-1185">Reference proteome</keyword>
<evidence type="ECO:0000256" key="7">
    <source>
        <dbReference type="ARBA" id="ARBA00022915"/>
    </source>
</evidence>
<dbReference type="CDD" id="cd00950">
    <property type="entry name" value="DHDPS"/>
    <property type="match status" value="1"/>
</dbReference>
<evidence type="ECO:0000256" key="9">
    <source>
        <dbReference type="ARBA" id="ARBA00023239"/>
    </source>
</evidence>
<feature type="site" description="Part of a proton relay during catalysis" evidence="12">
    <location>
        <position position="109"/>
    </location>
</feature>
<proteinExistence type="inferred from homology"/>
<feature type="binding site" evidence="12">
    <location>
        <position position="198"/>
    </location>
    <ligand>
        <name>pyruvate</name>
        <dbReference type="ChEBI" id="CHEBI:15361"/>
    </ligand>
</feature>
<dbReference type="InterPro" id="IPR020625">
    <property type="entry name" value="Schiff_base-form_aldolases_AS"/>
</dbReference>
<evidence type="ECO:0000256" key="6">
    <source>
        <dbReference type="ARBA" id="ARBA00022605"/>
    </source>
</evidence>
<dbReference type="PROSITE" id="PS00666">
    <property type="entry name" value="DHDPS_2"/>
    <property type="match status" value="1"/>
</dbReference>
<comment type="subunit">
    <text evidence="12">Homotetramer; dimer of dimers.</text>
</comment>
<dbReference type="PANTHER" id="PTHR12128">
    <property type="entry name" value="DIHYDRODIPICOLINATE SYNTHASE"/>
    <property type="match status" value="1"/>
</dbReference>
<dbReference type="GO" id="GO:0008840">
    <property type="term" value="F:4-hydroxy-tetrahydrodipicolinate synthase activity"/>
    <property type="evidence" value="ECO:0007669"/>
    <property type="project" value="UniProtKB-EC"/>
</dbReference>
<comment type="caution">
    <text evidence="12">Was originally thought to be a dihydrodipicolinate synthase (DHDPS), catalyzing the condensation of (S)-aspartate-beta-semialdehyde [(S)-ASA] and pyruvate to dihydrodipicolinate (DHDP). However, it was shown in E.coli that the product of the enzymatic reaction is not dihydrodipicolinate but in fact (4S)-4-hydroxy-2,3,4,5-tetrahydro-(2S)-dipicolinic acid (HTPA), and that the consecutive dehydration reaction leading to DHDP is not spontaneous but catalyzed by DapB.</text>
</comment>
<evidence type="ECO:0000256" key="3">
    <source>
        <dbReference type="ARBA" id="ARBA00007592"/>
    </source>
</evidence>
<feature type="active site" description="Proton donor/acceptor" evidence="12">
    <location>
        <position position="135"/>
    </location>
</feature>
<feature type="site" description="Part of a proton relay during catalysis" evidence="12">
    <location>
        <position position="46"/>
    </location>
</feature>
<comment type="subcellular location">
    <subcellularLocation>
        <location evidence="12">Cytoplasm</location>
    </subcellularLocation>
</comment>
<comment type="similarity">
    <text evidence="3 12 13">Belongs to the DapA family.</text>
</comment>
<dbReference type="Gene3D" id="3.20.20.70">
    <property type="entry name" value="Aldolase class I"/>
    <property type="match status" value="1"/>
</dbReference>
<keyword evidence="10 12" id="KW-0704">Schiff base</keyword>
<dbReference type="Pfam" id="PF00701">
    <property type="entry name" value="DHDPS"/>
    <property type="match status" value="1"/>
</dbReference>
<evidence type="ECO:0000256" key="4">
    <source>
        <dbReference type="ARBA" id="ARBA00012086"/>
    </source>
</evidence>
<dbReference type="InterPro" id="IPR005263">
    <property type="entry name" value="DapA"/>
</dbReference>
<reference evidence="14 15" key="1">
    <citation type="submission" date="2023-11" db="EMBL/GenBank/DDBJ databases">
        <authorList>
            <person name="Xu M."/>
            <person name="Jiang T."/>
        </authorList>
    </citation>
    <scope>NUCLEOTIDE SEQUENCE [LARGE SCALE GENOMIC DNA]</scope>
    <source>
        <strain evidence="14 15">SD</strain>
    </source>
</reference>
<dbReference type="PIRSF" id="PIRSF001365">
    <property type="entry name" value="DHDPS"/>
    <property type="match status" value="1"/>
</dbReference>
<keyword evidence="8 12" id="KW-0457">Lysine biosynthesis</keyword>
<dbReference type="InterPro" id="IPR013785">
    <property type="entry name" value="Aldolase_TIM"/>
</dbReference>
<name>A0ABU4VE49_9ACTN</name>
<dbReference type="RefSeq" id="WP_319952225.1">
    <property type="nucleotide sequence ID" value="NZ_JAXAVX010000001.1"/>
</dbReference>
<evidence type="ECO:0000256" key="5">
    <source>
        <dbReference type="ARBA" id="ARBA00022490"/>
    </source>
</evidence>
<keyword evidence="9 12" id="KW-0456">Lyase</keyword>
<comment type="function">
    <text evidence="1 12">Catalyzes the condensation of (S)-aspartate-beta-semialdehyde [(S)-ASA] and pyruvate to 4-hydroxy-tetrahydrodipicolinate (HTPA).</text>
</comment>
<feature type="binding site" evidence="12">
    <location>
        <position position="47"/>
    </location>
    <ligand>
        <name>pyruvate</name>
        <dbReference type="ChEBI" id="CHEBI:15361"/>
    </ligand>
</feature>
<organism evidence="14 15">
    <name type="scientific">Patulibacter brassicae</name>
    <dbReference type="NCBI Taxonomy" id="1705717"/>
    <lineage>
        <taxon>Bacteria</taxon>
        <taxon>Bacillati</taxon>
        <taxon>Actinomycetota</taxon>
        <taxon>Thermoleophilia</taxon>
        <taxon>Solirubrobacterales</taxon>
        <taxon>Patulibacteraceae</taxon>
        <taxon>Patulibacter</taxon>
    </lineage>
</organism>
<evidence type="ECO:0000313" key="15">
    <source>
        <dbReference type="Proteomes" id="UP001277761"/>
    </source>
</evidence>